<dbReference type="Proteomes" id="UP000178892">
    <property type="component" value="Unassembled WGS sequence"/>
</dbReference>
<evidence type="ECO:0000313" key="2">
    <source>
        <dbReference type="EMBL" id="OGE81573.1"/>
    </source>
</evidence>
<dbReference type="AlphaFoldDB" id="A0A1F5NVE6"/>
<keyword evidence="1" id="KW-0812">Transmembrane</keyword>
<organism evidence="2 3">
    <name type="scientific">Candidatus Doudnabacteria bacterium RIFCSPHIGHO2_01_FULL_46_24</name>
    <dbReference type="NCBI Taxonomy" id="1817825"/>
    <lineage>
        <taxon>Bacteria</taxon>
        <taxon>Candidatus Doudnaibacteriota</taxon>
    </lineage>
</organism>
<comment type="caution">
    <text evidence="2">The sequence shown here is derived from an EMBL/GenBank/DDBJ whole genome shotgun (WGS) entry which is preliminary data.</text>
</comment>
<name>A0A1F5NVE6_9BACT</name>
<accession>A0A1F5NVE6</accession>
<gene>
    <name evidence="2" type="ORF">A2720_00550</name>
</gene>
<proteinExistence type="predicted"/>
<reference evidence="2 3" key="1">
    <citation type="journal article" date="2016" name="Nat. Commun.">
        <title>Thousands of microbial genomes shed light on interconnected biogeochemical processes in an aquifer system.</title>
        <authorList>
            <person name="Anantharaman K."/>
            <person name="Brown C.T."/>
            <person name="Hug L.A."/>
            <person name="Sharon I."/>
            <person name="Castelle C.J."/>
            <person name="Probst A.J."/>
            <person name="Thomas B.C."/>
            <person name="Singh A."/>
            <person name="Wilkins M.J."/>
            <person name="Karaoz U."/>
            <person name="Brodie E.L."/>
            <person name="Williams K.H."/>
            <person name="Hubbard S.S."/>
            <person name="Banfield J.F."/>
        </authorList>
    </citation>
    <scope>NUCLEOTIDE SEQUENCE [LARGE SCALE GENOMIC DNA]</scope>
</reference>
<dbReference type="EMBL" id="MFEL01000007">
    <property type="protein sequence ID" value="OGE81573.1"/>
    <property type="molecule type" value="Genomic_DNA"/>
</dbReference>
<keyword evidence="1" id="KW-1133">Transmembrane helix</keyword>
<feature type="transmembrane region" description="Helical" evidence="1">
    <location>
        <begin position="20"/>
        <end position="40"/>
    </location>
</feature>
<sequence length="137" mass="15336">MSKEERMSEILDFVVNSADVIFYGMLVIGVIGLAIGWFCIPTKARGKTNAGAIAEGDWYVKDIGVTKNLVALELLRITRPCRTYVGFGSDHPDFEVLKRVTKLQSLKFRFQAEPVEGVFRDTNTSAYLRLESAGNVW</sequence>
<keyword evidence="1" id="KW-0472">Membrane</keyword>
<protein>
    <submittedName>
        <fullName evidence="2">Uncharacterized protein</fullName>
    </submittedName>
</protein>
<evidence type="ECO:0000313" key="3">
    <source>
        <dbReference type="Proteomes" id="UP000178892"/>
    </source>
</evidence>
<evidence type="ECO:0000256" key="1">
    <source>
        <dbReference type="SAM" id="Phobius"/>
    </source>
</evidence>